<reference evidence="1 3" key="1">
    <citation type="submission" date="2015-09" db="EMBL/GenBank/DDBJ databases">
        <authorList>
            <consortium name="Pathogen Informatics"/>
        </authorList>
    </citation>
    <scope>NUCLEOTIDE SEQUENCE [LARGE SCALE GENOMIC DNA]</scope>
    <source>
        <strain evidence="1 3">2789STDY5834865</strain>
    </source>
</reference>
<evidence type="ECO:0000313" key="4">
    <source>
        <dbReference type="Proteomes" id="UP000251853"/>
    </source>
</evidence>
<name>A0A174UPR4_9FIRM</name>
<dbReference type="Proteomes" id="UP000095512">
    <property type="component" value="Unassembled WGS sequence"/>
</dbReference>
<dbReference type="Proteomes" id="UP000251853">
    <property type="component" value="Unassembled WGS sequence"/>
</dbReference>
<reference evidence="2 4" key="2">
    <citation type="submission" date="2018-06" db="EMBL/GenBank/DDBJ databases">
        <authorList>
            <consortium name="Pathogen Informatics"/>
            <person name="Doyle S."/>
        </authorList>
    </citation>
    <scope>NUCLEOTIDE SEQUENCE [LARGE SCALE GENOMIC DNA]</scope>
    <source>
        <strain evidence="2 4">NCTC11224</strain>
    </source>
</reference>
<evidence type="ECO:0000313" key="2">
    <source>
        <dbReference type="EMBL" id="SQB15739.1"/>
    </source>
</evidence>
<keyword evidence="4" id="KW-1185">Reference proteome</keyword>
<sequence length="166" mass="18985">MQAGYVSEAFSATVLGGSQRIICHDSDSFLFCANSDKLTIYKPLLNGEPRFGFPPLSTLFNHARENIRRYAQDGYSSNAELFAVSQKHLFQILDLFKKYNADFDTFLDRKWGDGTVRSEFVEDFVPKEDKVSMHAVGKHRKSFLVVTRITIRKFARCFKNILKAGE</sequence>
<accession>A0A174UPR4</accession>
<organism evidence="1 3">
    <name type="scientific">Enterocloster clostridioformis</name>
    <dbReference type="NCBI Taxonomy" id="1531"/>
    <lineage>
        <taxon>Bacteria</taxon>
        <taxon>Bacillati</taxon>
        <taxon>Bacillota</taxon>
        <taxon>Clostridia</taxon>
        <taxon>Lachnospirales</taxon>
        <taxon>Lachnospiraceae</taxon>
        <taxon>Enterocloster</taxon>
    </lineage>
</organism>
<dbReference type="EMBL" id="CZAB01000119">
    <property type="protein sequence ID" value="CUQ22067.1"/>
    <property type="molecule type" value="Genomic_DNA"/>
</dbReference>
<evidence type="ECO:0000313" key="1">
    <source>
        <dbReference type="EMBL" id="CUQ22067.1"/>
    </source>
</evidence>
<protein>
    <submittedName>
        <fullName evidence="1">Uncharacterized protein</fullName>
    </submittedName>
</protein>
<dbReference type="EMBL" id="UAVW01000018">
    <property type="protein sequence ID" value="SQB15739.1"/>
    <property type="molecule type" value="Genomic_DNA"/>
</dbReference>
<evidence type="ECO:0000313" key="3">
    <source>
        <dbReference type="Proteomes" id="UP000095512"/>
    </source>
</evidence>
<gene>
    <name evidence="1" type="ORF">ERS852480_05182</name>
    <name evidence="2" type="ORF">NCTC11224_04823</name>
</gene>
<dbReference type="AlphaFoldDB" id="A0A174UPR4"/>
<dbReference type="RefSeq" id="WP_057573154.1">
    <property type="nucleotide sequence ID" value="NZ_UAVW01000018.1"/>
</dbReference>
<proteinExistence type="predicted"/>